<evidence type="ECO:0000256" key="2">
    <source>
        <dbReference type="ARBA" id="ARBA00022857"/>
    </source>
</evidence>
<evidence type="ECO:0000256" key="4">
    <source>
        <dbReference type="ARBA" id="ARBA00037096"/>
    </source>
</evidence>
<evidence type="ECO:0000256" key="1">
    <source>
        <dbReference type="ARBA" id="ARBA00006484"/>
    </source>
</evidence>
<keyword evidence="2" id="KW-0521">NADP</keyword>
<dbReference type="Pfam" id="PF00106">
    <property type="entry name" value="adh_short"/>
    <property type="match status" value="1"/>
</dbReference>
<dbReference type="OrthoDB" id="37659at2759"/>
<dbReference type="PANTHER" id="PTHR44196">
    <property type="entry name" value="DEHYDROGENASE/REDUCTASE SDR FAMILY MEMBER 7B"/>
    <property type="match status" value="1"/>
</dbReference>
<accession>A0A0B7F5X2</accession>
<dbReference type="PRINTS" id="PR00081">
    <property type="entry name" value="GDHRDH"/>
</dbReference>
<evidence type="ECO:0000256" key="5">
    <source>
        <dbReference type="RuleBase" id="RU000363"/>
    </source>
</evidence>
<keyword evidence="8" id="KW-1185">Reference proteome</keyword>
<dbReference type="GO" id="GO:0004497">
    <property type="term" value="F:monooxygenase activity"/>
    <property type="evidence" value="ECO:0007669"/>
    <property type="project" value="InterPro"/>
</dbReference>
<evidence type="ECO:0000256" key="6">
    <source>
        <dbReference type="SAM" id="Phobius"/>
    </source>
</evidence>
<dbReference type="PRINTS" id="PR00080">
    <property type="entry name" value="SDRFAMILY"/>
</dbReference>
<comment type="similarity">
    <text evidence="1 5">Belongs to the short-chain dehydrogenases/reductases (SDR) family.</text>
</comment>
<dbReference type="PANTHER" id="PTHR44196:SF1">
    <property type="entry name" value="DEHYDROGENASE_REDUCTASE SDR FAMILY MEMBER 7B"/>
    <property type="match status" value="1"/>
</dbReference>
<dbReference type="AlphaFoldDB" id="A0A0B7F5X2"/>
<dbReference type="EMBL" id="LN679228">
    <property type="protein sequence ID" value="CEL53481.1"/>
    <property type="molecule type" value="Genomic_DNA"/>
</dbReference>
<dbReference type="GO" id="GO:0005506">
    <property type="term" value="F:iron ion binding"/>
    <property type="evidence" value="ECO:0007669"/>
    <property type="project" value="InterPro"/>
</dbReference>
<dbReference type="GO" id="GO:0016020">
    <property type="term" value="C:membrane"/>
    <property type="evidence" value="ECO:0007669"/>
    <property type="project" value="TreeGrafter"/>
</dbReference>
<comment type="function">
    <text evidence="4">Putative oxidoreductase.</text>
</comment>
<keyword evidence="3" id="KW-0560">Oxidoreductase</keyword>
<evidence type="ECO:0000256" key="3">
    <source>
        <dbReference type="ARBA" id="ARBA00023002"/>
    </source>
</evidence>
<dbReference type="GO" id="GO:0020037">
    <property type="term" value="F:heme binding"/>
    <property type="evidence" value="ECO:0007669"/>
    <property type="project" value="InterPro"/>
</dbReference>
<dbReference type="SUPFAM" id="SSF48264">
    <property type="entry name" value="Cytochrome P450"/>
    <property type="match status" value="1"/>
</dbReference>
<protein>
    <submittedName>
        <fullName evidence="7">Putative oxidoreductase DltE</fullName>
    </submittedName>
</protein>
<dbReference type="SUPFAM" id="SSF51735">
    <property type="entry name" value="NAD(P)-binding Rossmann-fold domains"/>
    <property type="match status" value="1"/>
</dbReference>
<dbReference type="GO" id="GO:0016705">
    <property type="term" value="F:oxidoreductase activity, acting on paired donors, with incorporation or reduction of molecular oxygen"/>
    <property type="evidence" value="ECO:0007669"/>
    <property type="project" value="InterPro"/>
</dbReference>
<feature type="transmembrane region" description="Helical" evidence="6">
    <location>
        <begin position="12"/>
        <end position="29"/>
    </location>
</feature>
<keyword evidence="6" id="KW-0812">Transmembrane</keyword>
<dbReference type="InterPro" id="IPR036291">
    <property type="entry name" value="NAD(P)-bd_dom_sf"/>
</dbReference>
<proteinExistence type="inferred from homology"/>
<dbReference type="InterPro" id="IPR036396">
    <property type="entry name" value="Cyt_P450_sf"/>
</dbReference>
<dbReference type="PROSITE" id="PS00061">
    <property type="entry name" value="ADH_SHORT"/>
    <property type="match status" value="1"/>
</dbReference>
<dbReference type="InterPro" id="IPR020904">
    <property type="entry name" value="Sc_DH/Rdtase_CS"/>
</dbReference>
<dbReference type="Proteomes" id="UP000059188">
    <property type="component" value="Unassembled WGS sequence"/>
</dbReference>
<dbReference type="Gene3D" id="3.40.50.720">
    <property type="entry name" value="NAD(P)-binding Rossmann-like Domain"/>
    <property type="match status" value="1"/>
</dbReference>
<dbReference type="STRING" id="1108050.A0A0B7F5X2"/>
<reference evidence="7 8" key="1">
    <citation type="submission" date="2014-11" db="EMBL/GenBank/DDBJ databases">
        <authorList>
            <person name="Wibberg Daniel"/>
        </authorList>
    </citation>
    <scope>NUCLEOTIDE SEQUENCE [LARGE SCALE GENOMIC DNA]</scope>
    <source>
        <strain evidence="7">Rhizoctonia solani AG1-IB 7/3/14</strain>
    </source>
</reference>
<sequence>MDTGSSHLIEYSTALGALAVIYYVLPYLLDPYEYRRFSGPPLAGLTNWWMHSVVKGGRHCEVVQQLHEKYGTFVRLGPNHISIADPDALEAVYGHSSGTLKSDFYHSFKNGPRTNTFNTLDRVEHSKKRRRLANMFSPQNVLAFQPRVRSHIRELSKEIGAAGYFVVDIGDIPSLPAFVERITKEAPEVDCLLNNAGIQKPLNFEQSADLGAITQEINTNITGLVHLCALFIPHLKQKPHASIQNVGSGLAYVPISVVPVYCATKAFVKSFTLSLREQLRSTNINVVEISPPLVESDLHRDHANPDNNKKTNAPHALTQEEWITYVEKGWDEGKEEIGAGFSQVGIDAWRKAFGESHSKMASQSH</sequence>
<organism evidence="7 8">
    <name type="scientific">Thanatephorus cucumeris (strain AG1-IB / isolate 7/3/14)</name>
    <name type="common">Lettuce bottom rot fungus</name>
    <name type="synonym">Rhizoctonia solani</name>
    <dbReference type="NCBI Taxonomy" id="1108050"/>
    <lineage>
        <taxon>Eukaryota</taxon>
        <taxon>Fungi</taxon>
        <taxon>Dikarya</taxon>
        <taxon>Basidiomycota</taxon>
        <taxon>Agaricomycotina</taxon>
        <taxon>Agaricomycetes</taxon>
        <taxon>Cantharellales</taxon>
        <taxon>Ceratobasidiaceae</taxon>
        <taxon>Rhizoctonia</taxon>
        <taxon>Rhizoctonia solani AG-1</taxon>
    </lineage>
</organism>
<keyword evidence="6" id="KW-1133">Transmembrane helix</keyword>
<gene>
    <name evidence="7" type="ORF">RSOLAG1IB_11413</name>
</gene>
<keyword evidence="6" id="KW-0472">Membrane</keyword>
<evidence type="ECO:0000313" key="8">
    <source>
        <dbReference type="Proteomes" id="UP000059188"/>
    </source>
</evidence>
<evidence type="ECO:0000313" key="7">
    <source>
        <dbReference type="EMBL" id="CEL53481.1"/>
    </source>
</evidence>
<dbReference type="InterPro" id="IPR002347">
    <property type="entry name" value="SDR_fam"/>
</dbReference>
<name>A0A0B7F5X2_THACB</name>